<reference evidence="2 3" key="1">
    <citation type="submission" date="2024-01" db="EMBL/GenBank/DDBJ databases">
        <title>A draft genome for the cacao thread blight pathogen Marasmiellus scandens.</title>
        <authorList>
            <person name="Baruah I.K."/>
            <person name="Leung J."/>
            <person name="Bukari Y."/>
            <person name="Amoako-Attah I."/>
            <person name="Meinhardt L.W."/>
            <person name="Bailey B.A."/>
            <person name="Cohen S.P."/>
        </authorList>
    </citation>
    <scope>NUCLEOTIDE SEQUENCE [LARGE SCALE GENOMIC DNA]</scope>
    <source>
        <strain evidence="2 3">GH-19</strain>
    </source>
</reference>
<feature type="region of interest" description="Disordered" evidence="1">
    <location>
        <begin position="262"/>
        <end position="319"/>
    </location>
</feature>
<feature type="compositionally biased region" description="Low complexity" evidence="1">
    <location>
        <begin position="199"/>
        <end position="212"/>
    </location>
</feature>
<evidence type="ECO:0000313" key="2">
    <source>
        <dbReference type="EMBL" id="KAK7455900.1"/>
    </source>
</evidence>
<gene>
    <name evidence="2" type="ORF">VKT23_010938</name>
</gene>
<keyword evidence="3" id="KW-1185">Reference proteome</keyword>
<feature type="compositionally biased region" description="Polar residues" evidence="1">
    <location>
        <begin position="175"/>
        <end position="185"/>
    </location>
</feature>
<protein>
    <submittedName>
        <fullName evidence="2">Uncharacterized protein</fullName>
    </submittedName>
</protein>
<evidence type="ECO:0000256" key="1">
    <source>
        <dbReference type="SAM" id="MobiDB-lite"/>
    </source>
</evidence>
<proteinExistence type="predicted"/>
<accession>A0ABR1JBF8</accession>
<organism evidence="2 3">
    <name type="scientific">Marasmiellus scandens</name>
    <dbReference type="NCBI Taxonomy" id="2682957"/>
    <lineage>
        <taxon>Eukaryota</taxon>
        <taxon>Fungi</taxon>
        <taxon>Dikarya</taxon>
        <taxon>Basidiomycota</taxon>
        <taxon>Agaricomycotina</taxon>
        <taxon>Agaricomycetes</taxon>
        <taxon>Agaricomycetidae</taxon>
        <taxon>Agaricales</taxon>
        <taxon>Marasmiineae</taxon>
        <taxon>Omphalotaceae</taxon>
        <taxon>Marasmiellus</taxon>
    </lineage>
</organism>
<dbReference type="EMBL" id="JBANRG010000022">
    <property type="protein sequence ID" value="KAK7455900.1"/>
    <property type="molecule type" value="Genomic_DNA"/>
</dbReference>
<evidence type="ECO:0000313" key="3">
    <source>
        <dbReference type="Proteomes" id="UP001498398"/>
    </source>
</evidence>
<dbReference type="Proteomes" id="UP001498398">
    <property type="component" value="Unassembled WGS sequence"/>
</dbReference>
<comment type="caution">
    <text evidence="2">The sequence shown here is derived from an EMBL/GenBank/DDBJ whole genome shotgun (WGS) entry which is preliminary data.</text>
</comment>
<feature type="compositionally biased region" description="Polar residues" evidence="1">
    <location>
        <begin position="292"/>
        <end position="309"/>
    </location>
</feature>
<feature type="compositionally biased region" description="Low complexity" evidence="1">
    <location>
        <begin position="262"/>
        <end position="275"/>
    </location>
</feature>
<name>A0ABR1JBF8_9AGAR</name>
<sequence length="402" mass="44590">MKTNYLTASEIEGLVVTRATGSSSKNDGRSRHSLHKLLADNYVEARKLWDYNRAMCYQNGGIPDESELYGPNESQREIERFLEFAGLLPTRRLFMEEPDVPKDISDTDSSHLSVLRKSPKWRRFLSLQTEAGIKLRRRSSTLSQTITRAISQPFLQAFPKSRRKCVSMSALPNIQSDTGQYSTGAPTLAIPQIKKSRRNTVSSTASSNTAASIDSTCSTASRASSYEMPWRSRNEDLYASLPEYQESRKPVYVPKGQLPPFAFTPRPFPTPSTASTRKHRRCQTEPRPFKASKSSSPLKTEVTSISAPSTPIGARKRSSTISSPLEITIRSSPAPKWVPSYPPKTSTLRKPVALLLPESLPKSKAKTWQKLLAGAILSIPVVVEVNKSGHSQILSLSLIPVQ</sequence>
<feature type="region of interest" description="Disordered" evidence="1">
    <location>
        <begin position="175"/>
        <end position="218"/>
    </location>
</feature>